<dbReference type="Proteomes" id="UP000006160">
    <property type="component" value="Unassembled WGS sequence"/>
</dbReference>
<name>A0A9P2G5E9_CLOBO</name>
<evidence type="ECO:0000313" key="3">
    <source>
        <dbReference type="Proteomes" id="UP000006160"/>
    </source>
</evidence>
<organism evidence="2 3">
    <name type="scientific">Clostridium botulinum D str. 1873</name>
    <dbReference type="NCBI Taxonomy" id="592027"/>
    <lineage>
        <taxon>Bacteria</taxon>
        <taxon>Bacillati</taxon>
        <taxon>Bacillota</taxon>
        <taxon>Clostridia</taxon>
        <taxon>Eubacteriales</taxon>
        <taxon>Clostridiaceae</taxon>
        <taxon>Clostridium</taxon>
    </lineage>
</organism>
<comment type="caution">
    <text evidence="2">The sequence shown here is derived from an EMBL/GenBank/DDBJ whole genome shotgun (WGS) entry which is preliminary data.</text>
</comment>
<protein>
    <recommendedName>
        <fullName evidence="1">ORF6C domain-containing protein</fullName>
    </recommendedName>
</protein>
<accession>A0A9P2G5E9</accession>
<gene>
    <name evidence="2" type="ORF">CLG_B2336</name>
</gene>
<feature type="domain" description="ORF6C" evidence="1">
    <location>
        <begin position="55"/>
        <end position="148"/>
    </location>
</feature>
<evidence type="ECO:0000259" key="1">
    <source>
        <dbReference type="Pfam" id="PF10552"/>
    </source>
</evidence>
<dbReference type="Pfam" id="PF10552">
    <property type="entry name" value="ORF6C"/>
    <property type="match status" value="1"/>
</dbReference>
<dbReference type="EMBL" id="ACSJ01000017">
    <property type="protein sequence ID" value="EES90312.1"/>
    <property type="molecule type" value="Genomic_DNA"/>
</dbReference>
<dbReference type="AlphaFoldDB" id="A0A9P2G5E9"/>
<dbReference type="InterPro" id="IPR018878">
    <property type="entry name" value="ORF6C_dom"/>
</dbReference>
<proteinExistence type="predicted"/>
<evidence type="ECO:0000313" key="2">
    <source>
        <dbReference type="EMBL" id="EES90312.1"/>
    </source>
</evidence>
<sequence>MQNENPKTIEKLINYQLRCAKVLHEAFMSTEEQKKGFFNEMGLKGEILELKGQLAQNTQQLVNTENKLNTLIDSSTINSRQAQRLLHCAKDRIGTMLGGAHSSKYKKESRMYFKNLWLSFCKEFEVSTYKDLNPLNYNDGFRFIENWSMM</sequence>
<reference evidence="2 3" key="1">
    <citation type="submission" date="2009-10" db="EMBL/GenBank/DDBJ databases">
        <authorList>
            <person name="Shrivastava S."/>
            <person name="Brinkac L.B."/>
            <person name="Brown J.L."/>
            <person name="Bruce D.B."/>
            <person name="Detter C."/>
            <person name="Green L.D."/>
            <person name="Munk C.A."/>
            <person name="Rogers Y.C."/>
            <person name="Tapia R."/>
            <person name="Saunders E.S."/>
            <person name="Sims D.R."/>
            <person name="Smith L.A."/>
            <person name="Smith T.J."/>
            <person name="Sutton G."/>
            <person name="Brettin T."/>
        </authorList>
    </citation>
    <scope>NUCLEOTIDE SEQUENCE [LARGE SCALE GENOMIC DNA]</scope>
    <source>
        <strain evidence="3">D str. 1873</strain>
    </source>
</reference>